<dbReference type="EMBL" id="CACVAV010000404">
    <property type="protein sequence ID" value="CAA6825617.1"/>
    <property type="molecule type" value="Genomic_DNA"/>
</dbReference>
<dbReference type="Pfam" id="PF12288">
    <property type="entry name" value="CsoS2_M"/>
    <property type="match status" value="1"/>
</dbReference>
<evidence type="ECO:0000256" key="1">
    <source>
        <dbReference type="ARBA" id="ARBA00022737"/>
    </source>
</evidence>
<comment type="similarity">
    <text evidence="2">Belongs to the CsoS2 family.</text>
</comment>
<dbReference type="GO" id="GO:0043886">
    <property type="term" value="F:structural constituent of carboxysome shell"/>
    <property type="evidence" value="ECO:0007669"/>
    <property type="project" value="InterPro"/>
</dbReference>
<evidence type="ECO:0000256" key="3">
    <source>
        <dbReference type="SAM" id="MobiDB-lite"/>
    </source>
</evidence>
<dbReference type="InterPro" id="IPR020990">
    <property type="entry name" value="CSOS2/2B"/>
</dbReference>
<protein>
    <submittedName>
        <fullName evidence="4">Carboxysome shell protein CsoS2</fullName>
    </submittedName>
</protein>
<feature type="region of interest" description="Disordered" evidence="3">
    <location>
        <begin position="1"/>
        <end position="46"/>
    </location>
</feature>
<keyword evidence="1" id="KW-0677">Repeat</keyword>
<reference evidence="4" key="1">
    <citation type="submission" date="2020-01" db="EMBL/GenBank/DDBJ databases">
        <authorList>
            <person name="Meier V. D."/>
            <person name="Meier V D."/>
        </authorList>
    </citation>
    <scope>NUCLEOTIDE SEQUENCE</scope>
    <source>
        <strain evidence="4">HLG_WM_MAG_08</strain>
    </source>
</reference>
<evidence type="ECO:0000313" key="4">
    <source>
        <dbReference type="EMBL" id="CAA6825617.1"/>
    </source>
</evidence>
<dbReference type="AlphaFoldDB" id="A0A6S6U5R3"/>
<feature type="region of interest" description="Disordered" evidence="3">
    <location>
        <begin position="266"/>
        <end position="296"/>
    </location>
</feature>
<feature type="compositionally biased region" description="Polar residues" evidence="3">
    <location>
        <begin position="202"/>
        <end position="215"/>
    </location>
</feature>
<sequence>MPAQSTSADKKHQAQQARRQAALNSANHRRVRPRAAAVAATAPASNSTVAVSGVFAAQAQTEAAASAPDEALGGIFLSSDPGIEMSGADADSADTELEVLCELADTNPAALGPDLGSVRQLCRNRRKALSSRGKAAIPGKTSAPKRGGNVARAMAYAAGQISGRDLARLRRQEMASKGRGDTPAARPSGRVRPTQAPPKVETGTTLSGQGVTGTQVERTQTVTGNESGTCRAVTGTEYVGAEQFATFCGTQPEPNVPKVGISITGGGRAVSGTEVGRSEKVTGDEQGSCASVTGSE</sequence>
<proteinExistence type="inferred from homology"/>
<feature type="compositionally biased region" description="Low complexity" evidence="3">
    <location>
        <begin position="34"/>
        <end position="46"/>
    </location>
</feature>
<feature type="non-terminal residue" evidence="4">
    <location>
        <position position="296"/>
    </location>
</feature>
<organism evidence="4">
    <name type="scientific">uncultured Thiotrichaceae bacterium</name>
    <dbReference type="NCBI Taxonomy" id="298394"/>
    <lineage>
        <taxon>Bacteria</taxon>
        <taxon>Pseudomonadati</taxon>
        <taxon>Pseudomonadota</taxon>
        <taxon>Gammaproteobacteria</taxon>
        <taxon>Thiotrichales</taxon>
        <taxon>Thiotrichaceae</taxon>
        <taxon>environmental samples</taxon>
    </lineage>
</organism>
<feature type="region of interest" description="Disordered" evidence="3">
    <location>
        <begin position="173"/>
        <end position="215"/>
    </location>
</feature>
<gene>
    <name evidence="4" type="ORF">HELGO_WM61804</name>
</gene>
<name>A0A6S6U5R3_9GAMM</name>
<accession>A0A6S6U5R3</accession>
<evidence type="ECO:0000256" key="2">
    <source>
        <dbReference type="ARBA" id="ARBA00024044"/>
    </source>
</evidence>